<evidence type="ECO:0000313" key="3">
    <source>
        <dbReference type="Proteomes" id="UP000177039"/>
    </source>
</evidence>
<accession>A0A1F5H2C8</accession>
<proteinExistence type="predicted"/>
<organism evidence="2 3">
    <name type="scientific">Candidatus Curtissbacteria bacterium RIFCSPLOWO2_01_FULL_42_50</name>
    <dbReference type="NCBI Taxonomy" id="1797730"/>
    <lineage>
        <taxon>Bacteria</taxon>
        <taxon>Candidatus Curtissiibacteriota</taxon>
    </lineage>
</organism>
<keyword evidence="1" id="KW-0472">Membrane</keyword>
<name>A0A1F5H2C8_9BACT</name>
<protein>
    <recommendedName>
        <fullName evidence="4">Anti-sigma factor</fullName>
    </recommendedName>
</protein>
<sequence>MRDLARGLSEKRGNSRIKNILRFLIILVLIGFFGFFVKNQFGGISSGGSSIALTEAPRGLKPVRVDNTRITGEGINLTNQQARFRDVKYDGEGEATATRSFGGGVYILSVKATLPDPKNTYYQVWLANGDNIVPVDYMRGSKNTWSLTLRDKDKYSSYGGIWITLERTKDEIPEEHVLEGSF</sequence>
<comment type="caution">
    <text evidence="2">The sequence shown here is derived from an EMBL/GenBank/DDBJ whole genome shotgun (WGS) entry which is preliminary data.</text>
</comment>
<reference evidence="2 3" key="1">
    <citation type="journal article" date="2016" name="Nat. Commun.">
        <title>Thousands of microbial genomes shed light on interconnected biogeochemical processes in an aquifer system.</title>
        <authorList>
            <person name="Anantharaman K."/>
            <person name="Brown C.T."/>
            <person name="Hug L.A."/>
            <person name="Sharon I."/>
            <person name="Castelle C.J."/>
            <person name="Probst A.J."/>
            <person name="Thomas B.C."/>
            <person name="Singh A."/>
            <person name="Wilkins M.J."/>
            <person name="Karaoz U."/>
            <person name="Brodie E.L."/>
            <person name="Williams K.H."/>
            <person name="Hubbard S.S."/>
            <person name="Banfield J.F."/>
        </authorList>
    </citation>
    <scope>NUCLEOTIDE SEQUENCE [LARGE SCALE GENOMIC DNA]</scope>
</reference>
<evidence type="ECO:0000313" key="2">
    <source>
        <dbReference type="EMBL" id="OGD98197.1"/>
    </source>
</evidence>
<feature type="transmembrane region" description="Helical" evidence="1">
    <location>
        <begin position="20"/>
        <end position="37"/>
    </location>
</feature>
<evidence type="ECO:0008006" key="4">
    <source>
        <dbReference type="Google" id="ProtNLM"/>
    </source>
</evidence>
<evidence type="ECO:0000256" key="1">
    <source>
        <dbReference type="SAM" id="Phobius"/>
    </source>
</evidence>
<gene>
    <name evidence="2" type="ORF">A3B54_02270</name>
</gene>
<dbReference type="Proteomes" id="UP000177039">
    <property type="component" value="Unassembled WGS sequence"/>
</dbReference>
<keyword evidence="1" id="KW-1133">Transmembrane helix</keyword>
<dbReference type="AlphaFoldDB" id="A0A1F5H2C8"/>
<keyword evidence="1" id="KW-0812">Transmembrane</keyword>
<dbReference type="EMBL" id="MFBT01000041">
    <property type="protein sequence ID" value="OGD98197.1"/>
    <property type="molecule type" value="Genomic_DNA"/>
</dbReference>